<reference evidence="2" key="1">
    <citation type="submission" date="2010-12" db="EMBL/GenBank/DDBJ databases">
        <title>Complete sequence of Desulfovibrio aespoeensis Aspo-2.</title>
        <authorList>
            <consortium name="US DOE Joint Genome Institute"/>
            <person name="Lucas S."/>
            <person name="Copeland A."/>
            <person name="Lapidus A."/>
            <person name="Cheng J.-F."/>
            <person name="Goodwin L."/>
            <person name="Pitluck S."/>
            <person name="Chertkov O."/>
            <person name="Misra M."/>
            <person name="Detter J.C."/>
            <person name="Han C."/>
            <person name="Tapia R."/>
            <person name="Land M."/>
            <person name="Hauser L."/>
            <person name="Kyrpides N."/>
            <person name="Ivanova N."/>
            <person name="Ovchinnikova G."/>
            <person name="Pedersen K."/>
            <person name="Jagevall S."/>
            <person name="Hazen T."/>
            <person name="Woyke T."/>
        </authorList>
    </citation>
    <scope>NUCLEOTIDE SEQUENCE [LARGE SCALE GENOMIC DNA]</scope>
    <source>
        <strain evidence="2">ATCC 700646 / DSM 10631 / Aspo-2</strain>
    </source>
</reference>
<dbReference type="STRING" id="643562.Daes_1178"/>
<dbReference type="InterPro" id="IPR027597">
    <property type="entry name" value="HprK-rel_B"/>
</dbReference>
<sequence length="368" mass="40215">MMLTDVTSCKELVARFRESVPADKGLLLDFGGCVVQALCSTDTLRDELAAYFKEFVTPSGSPDIVVSAHEADPPETGLDFSVKQPDSGKTKIKEEWADLEDGRVVRKRLTGMHFVFGQGENATIGPCLANSNQVINFINNRFIEWKLNLGGLLGHAAGVAHHGRGISLAGFSGAGKSTLALHLMSRGTTFISNDRVMVEQNGNGLTMFGVAKQPRINPGTALHNPDLCNIVEPDMRRDFLAMPPEELWRLEHKYDALIDECYGPGRFMLRHTMNALVILNWTRGGGSMKVSMVDPLERADLLAAFMKDTGLFYLPADPERAKGPDVGDYARMLGRADLIEISGGIDFEGASTVCLHYMATGELPENQL</sequence>
<dbReference type="eggNOG" id="COG1493">
    <property type="taxonomic scope" value="Bacteria"/>
</dbReference>
<dbReference type="NCBIfam" id="TIGR04355">
    <property type="entry name" value="HprK_rel_B"/>
    <property type="match status" value="1"/>
</dbReference>
<dbReference type="AlphaFoldDB" id="E6VU00"/>
<dbReference type="HOGENOM" id="CLU_760468_0_0_7"/>
<evidence type="ECO:0000313" key="1">
    <source>
        <dbReference type="EMBL" id="ADU62193.1"/>
    </source>
</evidence>
<organism evidence="1 2">
    <name type="scientific">Pseudodesulfovibrio aespoeensis (strain ATCC 700646 / DSM 10631 / Aspo-2)</name>
    <name type="common">Desulfovibrio aespoeensis</name>
    <dbReference type="NCBI Taxonomy" id="643562"/>
    <lineage>
        <taxon>Bacteria</taxon>
        <taxon>Pseudomonadati</taxon>
        <taxon>Thermodesulfobacteriota</taxon>
        <taxon>Desulfovibrionia</taxon>
        <taxon>Desulfovibrionales</taxon>
        <taxon>Desulfovibrionaceae</taxon>
    </lineage>
</organism>
<dbReference type="SUPFAM" id="SSF53795">
    <property type="entry name" value="PEP carboxykinase-like"/>
    <property type="match status" value="1"/>
</dbReference>
<proteinExistence type="predicted"/>
<dbReference type="EMBL" id="CP002431">
    <property type="protein sequence ID" value="ADU62193.1"/>
    <property type="molecule type" value="Genomic_DNA"/>
</dbReference>
<dbReference type="RefSeq" id="WP_013514124.1">
    <property type="nucleotide sequence ID" value="NC_014844.1"/>
</dbReference>
<reference evidence="1 2" key="2">
    <citation type="journal article" date="2014" name="Genome Announc.">
        <title>Complete Genome Sequence of the Subsurface, Mesophilic Sulfate-Reducing Bacterium Desulfovibrio aespoeensis Aspo-2.</title>
        <authorList>
            <person name="Pedersen K."/>
            <person name="Bengtsson A."/>
            <person name="Edlund J."/>
            <person name="Rabe L."/>
            <person name="Hazen T."/>
            <person name="Chakraborty R."/>
            <person name="Goodwin L."/>
            <person name="Shapiro N."/>
        </authorList>
    </citation>
    <scope>NUCLEOTIDE SEQUENCE [LARGE SCALE GENOMIC DNA]</scope>
    <source>
        <strain evidence="2">ATCC 700646 / DSM 10631 / Aspo-2</strain>
    </source>
</reference>
<dbReference type="OrthoDB" id="5443147at2"/>
<evidence type="ECO:0000313" key="2">
    <source>
        <dbReference type="Proteomes" id="UP000002191"/>
    </source>
</evidence>
<keyword evidence="1" id="KW-0808">Transferase</keyword>
<dbReference type="Gene3D" id="3.40.50.300">
    <property type="entry name" value="P-loop containing nucleotide triphosphate hydrolases"/>
    <property type="match status" value="1"/>
</dbReference>
<keyword evidence="2" id="KW-1185">Reference proteome</keyword>
<gene>
    <name evidence="1" type="ordered locus">Daes_1178</name>
</gene>
<protein>
    <submittedName>
        <fullName evidence="1">HPr serine kinase domain-containing protein</fullName>
    </submittedName>
</protein>
<dbReference type="Proteomes" id="UP000002191">
    <property type="component" value="Chromosome"/>
</dbReference>
<name>E6VU00_PSEA9</name>
<dbReference type="GO" id="GO:0016301">
    <property type="term" value="F:kinase activity"/>
    <property type="evidence" value="ECO:0007669"/>
    <property type="project" value="UniProtKB-KW"/>
</dbReference>
<keyword evidence="1" id="KW-0418">Kinase</keyword>
<accession>E6VU00</accession>
<dbReference type="InterPro" id="IPR027417">
    <property type="entry name" value="P-loop_NTPase"/>
</dbReference>
<dbReference type="KEGG" id="das:Daes_1178"/>